<dbReference type="GeneID" id="17270486"/>
<reference evidence="1" key="2">
    <citation type="submission" date="2024-10" db="UniProtKB">
        <authorList>
            <consortium name="EnsemblProtists"/>
        </authorList>
    </citation>
    <scope>IDENTIFICATION</scope>
</reference>
<dbReference type="KEGG" id="ehx:EMIHUDRAFT_238137"/>
<dbReference type="AlphaFoldDB" id="A0A0D3JN57"/>
<keyword evidence="2" id="KW-1185">Reference proteome</keyword>
<sequence length="71" mass="7770">MVRPKRLNMLEKLKLEFVPAAGNKLVLKLSPAPPPLADKQACVCVHVALRFSQESSSRLLADTGLQAPNYV</sequence>
<name>A0A0D3JN57_EMIH1</name>
<dbReference type="RefSeq" id="XP_005777371.1">
    <property type="nucleotide sequence ID" value="XM_005777314.1"/>
</dbReference>
<organism evidence="1 2">
    <name type="scientific">Emiliania huxleyi (strain CCMP1516)</name>
    <dbReference type="NCBI Taxonomy" id="280463"/>
    <lineage>
        <taxon>Eukaryota</taxon>
        <taxon>Haptista</taxon>
        <taxon>Haptophyta</taxon>
        <taxon>Prymnesiophyceae</taxon>
        <taxon>Isochrysidales</taxon>
        <taxon>Noelaerhabdaceae</taxon>
        <taxon>Emiliania</taxon>
    </lineage>
</organism>
<dbReference type="PaxDb" id="2903-EOD24942"/>
<evidence type="ECO:0000313" key="2">
    <source>
        <dbReference type="Proteomes" id="UP000013827"/>
    </source>
</evidence>
<reference evidence="2" key="1">
    <citation type="journal article" date="2013" name="Nature">
        <title>Pan genome of the phytoplankton Emiliania underpins its global distribution.</title>
        <authorList>
            <person name="Read B.A."/>
            <person name="Kegel J."/>
            <person name="Klute M.J."/>
            <person name="Kuo A."/>
            <person name="Lefebvre S.C."/>
            <person name="Maumus F."/>
            <person name="Mayer C."/>
            <person name="Miller J."/>
            <person name="Monier A."/>
            <person name="Salamov A."/>
            <person name="Young J."/>
            <person name="Aguilar M."/>
            <person name="Claverie J.M."/>
            <person name="Frickenhaus S."/>
            <person name="Gonzalez K."/>
            <person name="Herman E.K."/>
            <person name="Lin Y.C."/>
            <person name="Napier J."/>
            <person name="Ogata H."/>
            <person name="Sarno A.F."/>
            <person name="Shmutz J."/>
            <person name="Schroeder D."/>
            <person name="de Vargas C."/>
            <person name="Verret F."/>
            <person name="von Dassow P."/>
            <person name="Valentin K."/>
            <person name="Van de Peer Y."/>
            <person name="Wheeler G."/>
            <person name="Dacks J.B."/>
            <person name="Delwiche C.F."/>
            <person name="Dyhrman S.T."/>
            <person name="Glockner G."/>
            <person name="John U."/>
            <person name="Richards T."/>
            <person name="Worden A.Z."/>
            <person name="Zhang X."/>
            <person name="Grigoriev I.V."/>
            <person name="Allen A.E."/>
            <person name="Bidle K."/>
            <person name="Borodovsky M."/>
            <person name="Bowler C."/>
            <person name="Brownlee C."/>
            <person name="Cock J.M."/>
            <person name="Elias M."/>
            <person name="Gladyshev V.N."/>
            <person name="Groth M."/>
            <person name="Guda C."/>
            <person name="Hadaegh A."/>
            <person name="Iglesias-Rodriguez M.D."/>
            <person name="Jenkins J."/>
            <person name="Jones B.M."/>
            <person name="Lawson T."/>
            <person name="Leese F."/>
            <person name="Lindquist E."/>
            <person name="Lobanov A."/>
            <person name="Lomsadze A."/>
            <person name="Malik S.B."/>
            <person name="Marsh M.E."/>
            <person name="Mackinder L."/>
            <person name="Mock T."/>
            <person name="Mueller-Roeber B."/>
            <person name="Pagarete A."/>
            <person name="Parker M."/>
            <person name="Probert I."/>
            <person name="Quesneville H."/>
            <person name="Raines C."/>
            <person name="Rensing S.A."/>
            <person name="Riano-Pachon D.M."/>
            <person name="Richier S."/>
            <person name="Rokitta S."/>
            <person name="Shiraiwa Y."/>
            <person name="Soanes D.M."/>
            <person name="van der Giezen M."/>
            <person name="Wahlund T.M."/>
            <person name="Williams B."/>
            <person name="Wilson W."/>
            <person name="Wolfe G."/>
            <person name="Wurch L.L."/>
        </authorList>
    </citation>
    <scope>NUCLEOTIDE SEQUENCE</scope>
</reference>
<accession>A0A0D3JN57</accession>
<proteinExistence type="predicted"/>
<dbReference type="EnsemblProtists" id="EOD24942">
    <property type="protein sequence ID" value="EOD24942"/>
    <property type="gene ID" value="EMIHUDRAFT_238137"/>
</dbReference>
<dbReference type="Proteomes" id="UP000013827">
    <property type="component" value="Unassembled WGS sequence"/>
</dbReference>
<protein>
    <submittedName>
        <fullName evidence="1">Uncharacterized protein</fullName>
    </submittedName>
</protein>
<evidence type="ECO:0000313" key="1">
    <source>
        <dbReference type="EnsemblProtists" id="EOD24942"/>
    </source>
</evidence>
<dbReference type="HOGENOM" id="CLU_2745373_0_0_1"/>